<dbReference type="PROSITE" id="PS50977">
    <property type="entry name" value="HTH_TETR_2"/>
    <property type="match status" value="1"/>
</dbReference>
<evidence type="ECO:0000256" key="2">
    <source>
        <dbReference type="SAM" id="MobiDB-lite"/>
    </source>
</evidence>
<dbReference type="InterPro" id="IPR009057">
    <property type="entry name" value="Homeodomain-like_sf"/>
</dbReference>
<evidence type="ECO:0000313" key="5">
    <source>
        <dbReference type="EMBL" id="CUS42090.1"/>
    </source>
</evidence>
<accession>A0A160TCC1</accession>
<dbReference type="AlphaFoldDB" id="A0A160TCC1"/>
<dbReference type="Pfam" id="PF21306">
    <property type="entry name" value="TetR_C_40"/>
    <property type="match status" value="1"/>
</dbReference>
<proteinExistence type="predicted"/>
<feature type="region of interest" description="Disordered" evidence="2">
    <location>
        <begin position="184"/>
        <end position="207"/>
    </location>
</feature>
<dbReference type="Gene3D" id="1.10.357.10">
    <property type="entry name" value="Tetracycline Repressor, domain 2"/>
    <property type="match status" value="1"/>
</dbReference>
<feature type="compositionally biased region" description="Basic residues" evidence="2">
    <location>
        <begin position="198"/>
        <end position="207"/>
    </location>
</feature>
<protein>
    <submittedName>
        <fullName evidence="5">Transcriptional regulator, TetR family</fullName>
    </submittedName>
</protein>
<dbReference type="SUPFAM" id="SSF46689">
    <property type="entry name" value="Homeodomain-like"/>
    <property type="match status" value="1"/>
</dbReference>
<keyword evidence="3" id="KW-0812">Transmembrane</keyword>
<dbReference type="InterPro" id="IPR049513">
    <property type="entry name" value="TetR_C_40"/>
</dbReference>
<evidence type="ECO:0000256" key="3">
    <source>
        <dbReference type="SAM" id="Phobius"/>
    </source>
</evidence>
<gene>
    <name evidence="5" type="ORF">MGWOODY_Tha1372</name>
</gene>
<keyword evidence="1" id="KW-0238">DNA-binding</keyword>
<reference evidence="5" key="1">
    <citation type="submission" date="2015-10" db="EMBL/GenBank/DDBJ databases">
        <authorList>
            <person name="Gilbert D.G."/>
        </authorList>
    </citation>
    <scope>NUCLEOTIDE SEQUENCE</scope>
</reference>
<dbReference type="EMBL" id="CZQC01000061">
    <property type="protein sequence ID" value="CUS42090.1"/>
    <property type="molecule type" value="Genomic_DNA"/>
</dbReference>
<dbReference type="Pfam" id="PF00440">
    <property type="entry name" value="TetR_N"/>
    <property type="match status" value="1"/>
</dbReference>
<dbReference type="InterPro" id="IPR001647">
    <property type="entry name" value="HTH_TetR"/>
</dbReference>
<organism evidence="5">
    <name type="scientific">hydrothermal vent metagenome</name>
    <dbReference type="NCBI Taxonomy" id="652676"/>
    <lineage>
        <taxon>unclassified sequences</taxon>
        <taxon>metagenomes</taxon>
        <taxon>ecological metagenomes</taxon>
    </lineage>
</organism>
<keyword evidence="3" id="KW-0472">Membrane</keyword>
<dbReference type="GO" id="GO:0003677">
    <property type="term" value="F:DNA binding"/>
    <property type="evidence" value="ECO:0007669"/>
    <property type="project" value="UniProtKB-KW"/>
</dbReference>
<feature type="domain" description="HTH tetR-type" evidence="4">
    <location>
        <begin position="1"/>
        <end position="50"/>
    </location>
</feature>
<name>A0A160TCC1_9ZZZZ</name>
<sequence length="207" mass="22835">MRIYARKGVGELLLNELAEEAKVSNGTVYNYFKSREEVLEAVGIELATEFSHHITAASTGVESGAERMSIGVRMFIERAKREPEWASAVVRIYQYDKNVRSAVIAYVRADVRQGMKQNTLKFNNEDLAVVMVMFATVGAMVAVLDGIEIENIDSLFSEMLLLGLGANPENAKSIANLALPPNAVEPAQTEETSEKKVRAPRRVTSRA</sequence>
<feature type="transmembrane region" description="Helical" evidence="3">
    <location>
        <begin position="127"/>
        <end position="147"/>
    </location>
</feature>
<evidence type="ECO:0000259" key="4">
    <source>
        <dbReference type="PROSITE" id="PS50977"/>
    </source>
</evidence>
<keyword evidence="3" id="KW-1133">Transmembrane helix</keyword>
<evidence type="ECO:0000256" key="1">
    <source>
        <dbReference type="ARBA" id="ARBA00023125"/>
    </source>
</evidence>